<dbReference type="EMBL" id="JAXGFP010000017">
    <property type="protein sequence ID" value="MEG3185250.1"/>
    <property type="molecule type" value="Genomic_DNA"/>
</dbReference>
<dbReference type="Proteomes" id="UP001355056">
    <property type="component" value="Unassembled WGS sequence"/>
</dbReference>
<reference evidence="1 2" key="1">
    <citation type="journal article" date="2016" name="Int. J. Syst. Evol. Microbiol.">
        <title>Lysobacter erysipheiresistens sp. nov., an antagonist of powdery mildew, isolated from tobacco-cultivated soil.</title>
        <authorList>
            <person name="Xie B."/>
            <person name="Li T."/>
            <person name="Lin X."/>
            <person name="Wang C.J."/>
            <person name="Chen Y.J."/>
            <person name="Liu W.J."/>
            <person name="Zhao Z.W."/>
        </authorList>
    </citation>
    <scope>NUCLEOTIDE SEQUENCE [LARGE SCALE GENOMIC DNA]</scope>
    <source>
        <strain evidence="1 2">RS-LYSO-3</strain>
    </source>
</reference>
<accession>A0ABU7Z258</accession>
<organism evidence="1 2">
    <name type="scientific">Novilysobacter erysipheiresistens</name>
    <dbReference type="NCBI Taxonomy" id="1749332"/>
    <lineage>
        <taxon>Bacteria</taxon>
        <taxon>Pseudomonadati</taxon>
        <taxon>Pseudomonadota</taxon>
        <taxon>Gammaproteobacteria</taxon>
        <taxon>Lysobacterales</taxon>
        <taxon>Lysobacteraceae</taxon>
        <taxon>Novilysobacter</taxon>
    </lineage>
</organism>
<proteinExistence type="predicted"/>
<protein>
    <submittedName>
        <fullName evidence="1">Uncharacterized protein</fullName>
    </submittedName>
</protein>
<dbReference type="RefSeq" id="WP_332618375.1">
    <property type="nucleotide sequence ID" value="NZ_JAXGFP010000017.1"/>
</dbReference>
<gene>
    <name evidence="1" type="ORF">SNE34_14715</name>
</gene>
<feature type="non-terminal residue" evidence="1">
    <location>
        <position position="1"/>
    </location>
</feature>
<keyword evidence="2" id="KW-1185">Reference proteome</keyword>
<name>A0ABU7Z258_9GAMM</name>
<sequence>HRHPVCTLRVGLIPALGAHMAWIDNIDSLYDFIGLVVLSAPDQFRNPDFLAQDDVLDLNRAFVQLHNGISFVVRDFPDADSGGRLSNVLDEALAMYKAGNTQGGAHRLQDFQDLIFKAPA</sequence>
<evidence type="ECO:0000313" key="1">
    <source>
        <dbReference type="EMBL" id="MEG3185250.1"/>
    </source>
</evidence>
<evidence type="ECO:0000313" key="2">
    <source>
        <dbReference type="Proteomes" id="UP001355056"/>
    </source>
</evidence>
<comment type="caution">
    <text evidence="1">The sequence shown here is derived from an EMBL/GenBank/DDBJ whole genome shotgun (WGS) entry which is preliminary data.</text>
</comment>